<dbReference type="InterPro" id="IPR001314">
    <property type="entry name" value="Peptidase_S1A"/>
</dbReference>
<name>A0A0B4EZD5_METAF</name>
<proteinExistence type="predicted"/>
<dbReference type="HOGENOM" id="CLU_006842_7_5_1"/>
<comment type="caution">
    <text evidence="4">The sequence shown here is derived from an EMBL/GenBank/DDBJ whole genome shotgun (WGS) entry which is preliminary data.</text>
</comment>
<dbReference type="InterPro" id="IPR043504">
    <property type="entry name" value="Peptidase_S1_PA_chymotrypsin"/>
</dbReference>
<dbReference type="OrthoDB" id="6380398at2759"/>
<dbReference type="Gene3D" id="2.40.10.10">
    <property type="entry name" value="Trypsin-like serine proteases"/>
    <property type="match status" value="1"/>
</dbReference>
<keyword evidence="5" id="KW-1185">Reference proteome</keyword>
<organism evidence="4 5">
    <name type="scientific">Metarhizium anisopliae (strain ARSEF 549)</name>
    <dbReference type="NCBI Taxonomy" id="3151832"/>
    <lineage>
        <taxon>Eukaryota</taxon>
        <taxon>Fungi</taxon>
        <taxon>Dikarya</taxon>
        <taxon>Ascomycota</taxon>
        <taxon>Pezizomycotina</taxon>
        <taxon>Sordariomycetes</taxon>
        <taxon>Hypocreomycetidae</taxon>
        <taxon>Hypocreales</taxon>
        <taxon>Clavicipitaceae</taxon>
        <taxon>Metarhizium</taxon>
    </lineage>
</organism>
<dbReference type="PROSITE" id="PS00134">
    <property type="entry name" value="TRYPSIN_HIS"/>
    <property type="match status" value="1"/>
</dbReference>
<dbReference type="Pfam" id="PF00089">
    <property type="entry name" value="Trypsin"/>
    <property type="match status" value="1"/>
</dbReference>
<keyword evidence="2" id="KW-0732">Signal</keyword>
<dbReference type="PANTHER" id="PTHR24252">
    <property type="entry name" value="ACROSIN-RELATED"/>
    <property type="match status" value="1"/>
</dbReference>
<feature type="signal peptide" evidence="2">
    <location>
        <begin position="1"/>
        <end position="22"/>
    </location>
</feature>
<dbReference type="GO" id="GO:0004252">
    <property type="term" value="F:serine-type endopeptidase activity"/>
    <property type="evidence" value="ECO:0007669"/>
    <property type="project" value="InterPro"/>
</dbReference>
<dbReference type="InterPro" id="IPR018114">
    <property type="entry name" value="TRYPSIN_HIS"/>
</dbReference>
<dbReference type="EMBL" id="AZNF01000010">
    <property type="protein sequence ID" value="KID63483.1"/>
    <property type="molecule type" value="Genomic_DNA"/>
</dbReference>
<dbReference type="Proteomes" id="UP000031186">
    <property type="component" value="Unassembled WGS sequence"/>
</dbReference>
<evidence type="ECO:0000256" key="1">
    <source>
        <dbReference type="ARBA" id="ARBA00023157"/>
    </source>
</evidence>
<dbReference type="VEuPathDB" id="FungiDB:MAN_07684"/>
<dbReference type="PANTHER" id="PTHR24252:SF7">
    <property type="entry name" value="HYALIN"/>
    <property type="match status" value="1"/>
</dbReference>
<dbReference type="PRINTS" id="PR00722">
    <property type="entry name" value="CHYMOTRYPSIN"/>
</dbReference>
<feature type="domain" description="Peptidase S1" evidence="3">
    <location>
        <begin position="25"/>
        <end position="253"/>
    </location>
</feature>
<dbReference type="AlphaFoldDB" id="A0A0B4EZD5"/>
<dbReference type="CDD" id="cd00190">
    <property type="entry name" value="Tryp_SPc"/>
    <property type="match status" value="1"/>
</dbReference>
<dbReference type="PROSITE" id="PS50240">
    <property type="entry name" value="TRYPSIN_DOM"/>
    <property type="match status" value="1"/>
</dbReference>
<dbReference type="SUPFAM" id="SSF50494">
    <property type="entry name" value="Trypsin-like serine proteases"/>
    <property type="match status" value="1"/>
</dbReference>
<evidence type="ECO:0000313" key="5">
    <source>
        <dbReference type="Proteomes" id="UP000031186"/>
    </source>
</evidence>
<gene>
    <name evidence="4" type="ORF">MAN_07684</name>
</gene>
<dbReference type="GO" id="GO:0006508">
    <property type="term" value="P:proteolysis"/>
    <property type="evidence" value="ECO:0007669"/>
    <property type="project" value="InterPro"/>
</dbReference>
<evidence type="ECO:0000256" key="2">
    <source>
        <dbReference type="SAM" id="SignalP"/>
    </source>
</evidence>
<feature type="non-terminal residue" evidence="4">
    <location>
        <position position="1"/>
    </location>
</feature>
<protein>
    <submittedName>
        <fullName evidence="4">Trypsin-like protease</fullName>
    </submittedName>
</protein>
<reference evidence="4 5" key="1">
    <citation type="journal article" date="2014" name="Proc. Natl. Acad. Sci. U.S.A.">
        <title>Trajectory and genomic determinants of fungal-pathogen speciation and host adaptation.</title>
        <authorList>
            <person name="Hu X."/>
            <person name="Xiao G."/>
            <person name="Zheng P."/>
            <person name="Shang Y."/>
            <person name="Su Y."/>
            <person name="Zhang X."/>
            <person name="Liu X."/>
            <person name="Zhan S."/>
            <person name="St Leger R.J."/>
            <person name="Wang C."/>
        </authorList>
    </citation>
    <scope>NUCLEOTIDE SEQUENCE [LARGE SCALE GENOMIC DNA]</scope>
    <source>
        <strain evidence="4 5">ARSEF 549</strain>
    </source>
</reference>
<dbReference type="InterPro" id="IPR001254">
    <property type="entry name" value="Trypsin_dom"/>
</dbReference>
<accession>A0A0B4EZD5</accession>
<sequence length="253" mass="26170">MFPFKATLTAAATILAFQTAVAVPVTGGVDAGIWEFPEAVGFAPSCGGTLLNANAVLTAAHCVISSIAYYKGTDLSQSQVIAGTISPKDLQYATIVGISSFHVHPGYNATGIREHDVAILKLSTDIPKDDWGTISYARLPQGLSDPQPGTDTTVVGWGSTDTKGTLPTQLQKVVVPVVDRGACSKMLGRVPDSTFCAGYKDGGKDACSGDSGGPTYGPDGTVIGVTSYGGKCGATYGAYARVDIDLAFITRYM</sequence>
<feature type="chain" id="PRO_5002087876" evidence="2">
    <location>
        <begin position="23"/>
        <end position="253"/>
    </location>
</feature>
<evidence type="ECO:0000259" key="3">
    <source>
        <dbReference type="PROSITE" id="PS50240"/>
    </source>
</evidence>
<evidence type="ECO:0000313" key="4">
    <source>
        <dbReference type="EMBL" id="KID63483.1"/>
    </source>
</evidence>
<dbReference type="SMART" id="SM00020">
    <property type="entry name" value="Tryp_SPc"/>
    <property type="match status" value="1"/>
</dbReference>
<dbReference type="InterPro" id="IPR009003">
    <property type="entry name" value="Peptidase_S1_PA"/>
</dbReference>
<keyword evidence="1" id="KW-1015">Disulfide bond</keyword>